<keyword evidence="1" id="KW-0472">Membrane</keyword>
<sequence length="624" mass="69591">MSSEPGLALSIESASAGEREATWVEGGDMSFDPCPQAVQSSINLCNDDVDTIQEQRMVEPDSMYWLPEVTPALNPSTFADLPHDIPIPELPKPGAIPKPDFEHLLKPMLEQDTIQCNAWKDEVQNLLIFAGLFSAVVTAFIIESYQRLQPDPNDTIVSLLARIAEKLDNPSVNGTVSVSSIVSNTNFSPSRPDININIFWFVSLILSLTVALVGIITLQWLREHQRYDTLKPYEKMAILHMRLDSLERWYVPQIFAGLPLLLQAALVAIPVTLTICIPLVFLITTTILPLLQVYALQDPFRLSINKKVPSPCPYKSPQSLILRRIGIHSATLIKFITAIFTGAYTCVVQVTILIRKLAGRSSSMFDSRQHDLQNLLQNHGFRDICRAQNPAQWTSIDVSWIGSRTQYTILSQVVKGNNPDLVADSSSFGFNSKEIMSAGIYDCTRCLRMILVEDRATADHRAIYHCMASLLSQAMDTFRSHYHYSAPNLVRWAEVDFAFVLGQMLCDVYVERFRSLDPIDTAAFIEDAIFRNSLLNGSQTTVEALCAAFVVLSQQDLDDRSAPLASERTIADDAASAFTLSRLSISPSRLFAMSSGDMWYPQFLQAFSYVSGTPMSIILQSPIY</sequence>
<feature type="domain" description="DUF6535" evidence="2">
    <location>
        <begin position="104"/>
        <end position="268"/>
    </location>
</feature>
<dbReference type="Proteomes" id="UP000567179">
    <property type="component" value="Unassembled WGS sequence"/>
</dbReference>
<keyword evidence="1" id="KW-1133">Transmembrane helix</keyword>
<reference evidence="3 4" key="1">
    <citation type="journal article" date="2020" name="ISME J.">
        <title>Uncovering the hidden diversity of litter-decomposition mechanisms in mushroom-forming fungi.</title>
        <authorList>
            <person name="Floudas D."/>
            <person name="Bentzer J."/>
            <person name="Ahren D."/>
            <person name="Johansson T."/>
            <person name="Persson P."/>
            <person name="Tunlid A."/>
        </authorList>
    </citation>
    <scope>NUCLEOTIDE SEQUENCE [LARGE SCALE GENOMIC DNA]</scope>
    <source>
        <strain evidence="3 4">CBS 101986</strain>
    </source>
</reference>
<protein>
    <recommendedName>
        <fullName evidence="2">DUF6535 domain-containing protein</fullName>
    </recommendedName>
</protein>
<feature type="transmembrane region" description="Helical" evidence="1">
    <location>
        <begin position="332"/>
        <end position="354"/>
    </location>
</feature>
<dbReference type="InterPro" id="IPR045338">
    <property type="entry name" value="DUF6535"/>
</dbReference>
<feature type="transmembrane region" description="Helical" evidence="1">
    <location>
        <begin position="275"/>
        <end position="296"/>
    </location>
</feature>
<evidence type="ECO:0000256" key="1">
    <source>
        <dbReference type="SAM" id="Phobius"/>
    </source>
</evidence>
<evidence type="ECO:0000259" key="2">
    <source>
        <dbReference type="Pfam" id="PF20153"/>
    </source>
</evidence>
<dbReference type="Pfam" id="PF20153">
    <property type="entry name" value="DUF6535"/>
    <property type="match status" value="1"/>
</dbReference>
<feature type="transmembrane region" description="Helical" evidence="1">
    <location>
        <begin position="249"/>
        <end position="269"/>
    </location>
</feature>
<proteinExistence type="predicted"/>
<comment type="caution">
    <text evidence="3">The sequence shown here is derived from an EMBL/GenBank/DDBJ whole genome shotgun (WGS) entry which is preliminary data.</text>
</comment>
<feature type="transmembrane region" description="Helical" evidence="1">
    <location>
        <begin position="126"/>
        <end position="145"/>
    </location>
</feature>
<keyword evidence="1" id="KW-0812">Transmembrane</keyword>
<feature type="transmembrane region" description="Helical" evidence="1">
    <location>
        <begin position="198"/>
        <end position="221"/>
    </location>
</feature>
<organism evidence="3 4">
    <name type="scientific">Psilocybe cf. subviscida</name>
    <dbReference type="NCBI Taxonomy" id="2480587"/>
    <lineage>
        <taxon>Eukaryota</taxon>
        <taxon>Fungi</taxon>
        <taxon>Dikarya</taxon>
        <taxon>Basidiomycota</taxon>
        <taxon>Agaricomycotina</taxon>
        <taxon>Agaricomycetes</taxon>
        <taxon>Agaricomycetidae</taxon>
        <taxon>Agaricales</taxon>
        <taxon>Agaricineae</taxon>
        <taxon>Strophariaceae</taxon>
        <taxon>Psilocybe</taxon>
    </lineage>
</organism>
<accession>A0A8H5BL90</accession>
<name>A0A8H5BL90_9AGAR</name>
<evidence type="ECO:0000313" key="4">
    <source>
        <dbReference type="Proteomes" id="UP000567179"/>
    </source>
</evidence>
<dbReference type="AlphaFoldDB" id="A0A8H5BL90"/>
<gene>
    <name evidence="3" type="ORF">D9619_009826</name>
</gene>
<evidence type="ECO:0000313" key="3">
    <source>
        <dbReference type="EMBL" id="KAF5325305.1"/>
    </source>
</evidence>
<keyword evidence="4" id="KW-1185">Reference proteome</keyword>
<dbReference type="EMBL" id="JAACJJ010000015">
    <property type="protein sequence ID" value="KAF5325305.1"/>
    <property type="molecule type" value="Genomic_DNA"/>
</dbReference>
<dbReference type="OrthoDB" id="3235960at2759"/>